<dbReference type="Gene3D" id="2.60.40.1120">
    <property type="entry name" value="Carboxypeptidase-like, regulatory domain"/>
    <property type="match status" value="1"/>
</dbReference>
<evidence type="ECO:0000259" key="15">
    <source>
        <dbReference type="Pfam" id="PF07715"/>
    </source>
</evidence>
<evidence type="ECO:0000256" key="5">
    <source>
        <dbReference type="ARBA" id="ARBA00022692"/>
    </source>
</evidence>
<dbReference type="InterPro" id="IPR036942">
    <property type="entry name" value="Beta-barrel_TonB_sf"/>
</dbReference>
<evidence type="ECO:0000313" key="17">
    <source>
        <dbReference type="Proteomes" id="UP000219193"/>
    </source>
</evidence>
<dbReference type="Gene3D" id="2.40.170.20">
    <property type="entry name" value="TonB-dependent receptor, beta-barrel domain"/>
    <property type="match status" value="1"/>
</dbReference>
<protein>
    <submittedName>
        <fullName evidence="16">Iron complex outermembrane recepter protein</fullName>
    </submittedName>
</protein>
<keyword evidence="17" id="KW-1185">Reference proteome</keyword>
<dbReference type="SUPFAM" id="SSF56935">
    <property type="entry name" value="Porins"/>
    <property type="match status" value="1"/>
</dbReference>
<keyword evidence="9 13" id="KW-0798">TonB box</keyword>
<organism evidence="16 17">
    <name type="scientific">Salinimicrobium sediminis</name>
    <dbReference type="NCBI Taxonomy" id="1343891"/>
    <lineage>
        <taxon>Bacteria</taxon>
        <taxon>Pseudomonadati</taxon>
        <taxon>Bacteroidota</taxon>
        <taxon>Flavobacteriia</taxon>
        <taxon>Flavobacteriales</taxon>
        <taxon>Flavobacteriaceae</taxon>
        <taxon>Salinimicrobium</taxon>
    </lineage>
</organism>
<evidence type="ECO:0000256" key="12">
    <source>
        <dbReference type="PROSITE-ProRule" id="PRU01360"/>
    </source>
</evidence>
<evidence type="ECO:0000256" key="11">
    <source>
        <dbReference type="ARBA" id="ARBA00023237"/>
    </source>
</evidence>
<evidence type="ECO:0000256" key="3">
    <source>
        <dbReference type="ARBA" id="ARBA00022452"/>
    </source>
</evidence>
<keyword evidence="2 12" id="KW-0813">Transport</keyword>
<evidence type="ECO:0000256" key="13">
    <source>
        <dbReference type="RuleBase" id="RU003357"/>
    </source>
</evidence>
<dbReference type="AlphaFoldDB" id="A0A285X133"/>
<evidence type="ECO:0000313" key="16">
    <source>
        <dbReference type="EMBL" id="SOC79047.1"/>
    </source>
</evidence>
<keyword evidence="8" id="KW-0406">Ion transport</keyword>
<evidence type="ECO:0000256" key="10">
    <source>
        <dbReference type="ARBA" id="ARBA00023136"/>
    </source>
</evidence>
<feature type="domain" description="TonB-dependent receptor-like beta-barrel" evidence="14">
    <location>
        <begin position="331"/>
        <end position="750"/>
    </location>
</feature>
<dbReference type="GO" id="GO:0009279">
    <property type="term" value="C:cell outer membrane"/>
    <property type="evidence" value="ECO:0007669"/>
    <property type="project" value="UniProtKB-SubCell"/>
</dbReference>
<keyword evidence="4" id="KW-0410">Iron transport</keyword>
<proteinExistence type="inferred from homology"/>
<dbReference type="Pfam" id="PF07715">
    <property type="entry name" value="Plug"/>
    <property type="match status" value="1"/>
</dbReference>
<evidence type="ECO:0000256" key="7">
    <source>
        <dbReference type="ARBA" id="ARBA00023004"/>
    </source>
</evidence>
<evidence type="ECO:0000259" key="14">
    <source>
        <dbReference type="Pfam" id="PF00593"/>
    </source>
</evidence>
<evidence type="ECO:0000256" key="1">
    <source>
        <dbReference type="ARBA" id="ARBA00004571"/>
    </source>
</evidence>
<keyword evidence="5 12" id="KW-0812">Transmembrane</keyword>
<evidence type="ECO:0000256" key="9">
    <source>
        <dbReference type="ARBA" id="ARBA00023077"/>
    </source>
</evidence>
<dbReference type="InterPro" id="IPR037066">
    <property type="entry name" value="Plug_dom_sf"/>
</dbReference>
<evidence type="ECO:0000256" key="2">
    <source>
        <dbReference type="ARBA" id="ARBA00022448"/>
    </source>
</evidence>
<dbReference type="Proteomes" id="UP000219193">
    <property type="component" value="Unassembled WGS sequence"/>
</dbReference>
<keyword evidence="6" id="KW-0732">Signal</keyword>
<dbReference type="PROSITE" id="PS52016">
    <property type="entry name" value="TONB_DEPENDENT_REC_3"/>
    <property type="match status" value="1"/>
</dbReference>
<dbReference type="Pfam" id="PF00593">
    <property type="entry name" value="TonB_dep_Rec_b-barrel"/>
    <property type="match status" value="1"/>
</dbReference>
<dbReference type="SUPFAM" id="SSF49464">
    <property type="entry name" value="Carboxypeptidase regulatory domain-like"/>
    <property type="match status" value="1"/>
</dbReference>
<name>A0A285X133_9FLAO</name>
<gene>
    <name evidence="16" type="ORF">SAMN06296241_0567</name>
</gene>
<sequence length="809" mass="92233">MVFRIFYFINYRITAPFIRNNVLRMKNVFLLFSFFFFALNGFSQEFQVSGIVTDGNSPLSGVLVRVEKSSEFTQTDSAGKYALQLEEGEYQLIFSFGNQKRISIDLSEDMILNVDMSDAQEVLNEVFLSAVRVTADSPITFSNLSNEEIEDRNLGQDIPALMQYLPGVVMTSDAGAGIGYSSIRVRGTESRGINVTINGVPYNDAESQGTFWVNLGDFASSVENLQLQRGVGTSTNGAGAFGASLNILTDRYSYEPSAEIANSFGSYNTRKHTVKFSTGIFDDHWEFSGRASVIKSDGYIDRASTDLKSYFFQGSYVGETSLIKALTFGGSEVTYQAWDGIDADQLKENRRFNPAGAYEDEDGNLAFYDNHVDDYKQDHFQLLWNERYDKGWSSNLALHYTYGRGFYESYRAGEDLLEYGIEPFTANGEEITESDLVTKKWLVNDFYGTTFNVQYQQEGLEVIAGGAWNNYEGDHFGEIIHARFAPTLPLQHYYDNQSQKSDFNVFSKATVEVSEKLSLYGDLQLRRIHYEVDGVEEENVPFIVDDAHTFFNPKAGLTYRFSKAGRLYFSFARAHREPNRTDYEAGNPEPEELNDYELGWRYASEKFQLNSNIYYMDYRNQLVLTGELNDVGSPIRRNSGNSYRLGLELDAVVMLHPKFSWRPNIAISRNKNDEWFAPWDGELINFGKTDISYSPDIVAGNILEYRPVDGLELKFLTKYVGEQYMSNLENEAALLEDYWVHDLNVQYTWRNAPLFETVVFTGLINNIFSEEYVSNGYYYTYDWDGTTYEGAGYYPQATRNFLVGVTLKF</sequence>
<dbReference type="GO" id="GO:0015344">
    <property type="term" value="F:siderophore uptake transmembrane transporter activity"/>
    <property type="evidence" value="ECO:0007669"/>
    <property type="project" value="TreeGrafter"/>
</dbReference>
<keyword evidence="10 12" id="KW-0472">Membrane</keyword>
<comment type="similarity">
    <text evidence="12 13">Belongs to the TonB-dependent receptor family.</text>
</comment>
<keyword evidence="7" id="KW-0408">Iron</keyword>
<keyword evidence="11 12" id="KW-0998">Cell outer membrane</keyword>
<dbReference type="Pfam" id="PF13715">
    <property type="entry name" value="CarbopepD_reg_2"/>
    <property type="match status" value="1"/>
</dbReference>
<evidence type="ECO:0000256" key="8">
    <source>
        <dbReference type="ARBA" id="ARBA00023065"/>
    </source>
</evidence>
<keyword evidence="3 12" id="KW-1134">Transmembrane beta strand</keyword>
<dbReference type="InterPro" id="IPR012910">
    <property type="entry name" value="Plug_dom"/>
</dbReference>
<dbReference type="InterPro" id="IPR039426">
    <property type="entry name" value="TonB-dep_rcpt-like"/>
</dbReference>
<evidence type="ECO:0000256" key="6">
    <source>
        <dbReference type="ARBA" id="ARBA00022729"/>
    </source>
</evidence>
<dbReference type="PANTHER" id="PTHR32552">
    <property type="entry name" value="FERRICHROME IRON RECEPTOR-RELATED"/>
    <property type="match status" value="1"/>
</dbReference>
<dbReference type="InterPro" id="IPR000531">
    <property type="entry name" value="Beta-barrel_TonB"/>
</dbReference>
<feature type="domain" description="TonB-dependent receptor plug" evidence="15">
    <location>
        <begin position="135"/>
        <end position="243"/>
    </location>
</feature>
<dbReference type="EMBL" id="OCMF01000001">
    <property type="protein sequence ID" value="SOC79047.1"/>
    <property type="molecule type" value="Genomic_DNA"/>
</dbReference>
<comment type="subcellular location">
    <subcellularLocation>
        <location evidence="1 12">Cell outer membrane</location>
        <topology evidence="1 12">Multi-pass membrane protein</topology>
    </subcellularLocation>
</comment>
<evidence type="ECO:0000256" key="4">
    <source>
        <dbReference type="ARBA" id="ARBA00022496"/>
    </source>
</evidence>
<dbReference type="InterPro" id="IPR008969">
    <property type="entry name" value="CarboxyPept-like_regulatory"/>
</dbReference>
<dbReference type="Gene3D" id="2.170.130.10">
    <property type="entry name" value="TonB-dependent receptor, plug domain"/>
    <property type="match status" value="1"/>
</dbReference>
<dbReference type="PANTHER" id="PTHR32552:SF68">
    <property type="entry name" value="FERRICHROME OUTER MEMBRANE TRANSPORTER_PHAGE RECEPTOR"/>
    <property type="match status" value="1"/>
</dbReference>
<reference evidence="17" key="1">
    <citation type="submission" date="2017-09" db="EMBL/GenBank/DDBJ databases">
        <authorList>
            <person name="Varghese N."/>
            <person name="Submissions S."/>
        </authorList>
    </citation>
    <scope>NUCLEOTIDE SEQUENCE [LARGE SCALE GENOMIC DNA]</scope>
    <source>
        <strain evidence="17">CGMCC 1.12641</strain>
    </source>
</reference>
<accession>A0A285X133</accession>